<reference evidence="10 11" key="1">
    <citation type="journal article" date="2020" name="Nat. Food">
        <title>A phased Vanilla planifolia genome enables genetic improvement of flavour and production.</title>
        <authorList>
            <person name="Hasing T."/>
            <person name="Tang H."/>
            <person name="Brym M."/>
            <person name="Khazi F."/>
            <person name="Huang T."/>
            <person name="Chambers A.H."/>
        </authorList>
    </citation>
    <scope>NUCLEOTIDE SEQUENCE [LARGE SCALE GENOMIC DNA]</scope>
    <source>
        <tissue evidence="10">Leaf</tissue>
    </source>
</reference>
<dbReference type="EC" id="1.-.-.-" evidence="9"/>
<keyword evidence="3 9" id="KW-0285">Flavoprotein</keyword>
<evidence type="ECO:0000256" key="8">
    <source>
        <dbReference type="ARBA" id="ARBA00047707"/>
    </source>
</evidence>
<keyword evidence="4 9" id="KW-0274">FAD</keyword>
<evidence type="ECO:0000256" key="1">
    <source>
        <dbReference type="ARBA" id="ARBA00001974"/>
    </source>
</evidence>
<keyword evidence="7 9" id="KW-0503">Monooxygenase</keyword>
<keyword evidence="6 9" id="KW-0560">Oxidoreductase</keyword>
<dbReference type="InterPro" id="IPR050982">
    <property type="entry name" value="Auxin_biosynth/cation_transpt"/>
</dbReference>
<evidence type="ECO:0000256" key="4">
    <source>
        <dbReference type="ARBA" id="ARBA00022827"/>
    </source>
</evidence>
<protein>
    <recommendedName>
        <fullName evidence="9">Flavin-containing monooxygenase</fullName>
        <ecNumber evidence="9">1.-.-.-</ecNumber>
    </recommendedName>
</protein>
<sequence>MTIVNKGAALPSELTLDDQVPTSLLELQRDGDGEEMSLKHFQRIWVPGPLIIGAGPSGLATAACLKEKGIPSLILEKENCIASSWRLRTYEHLKMHLPKHLCGLPLMRFPPEFPVYPTKQQFISYLDSYAKHFSVSPLFGMEVGHAEYNKNIGFWRILSNNWEFMTKWLIIATGENAEAIVPEINGMSKFQGRVLHTSCYRKGDDFRGERVLVVGCGNSGMEVSLDLSNNYAEPSMVVRDKLHILPREVLGISTFALSLRLMKCLPVKIVDRILLLCSWLILGETEKYGLKRPKVGPLQLKNITGKTPVLDIGTLSRIKSGKIKVVTGINRFMAKGVEFLDGRQEQFDSVIFATGYKSTVPSWLKEDFFCKREGFPKTAIPKTWKGENGVYAIGFSRRGLLGASIDANRIAEDIANQWNSNTNQLPQQLQSKNHM</sequence>
<evidence type="ECO:0000256" key="3">
    <source>
        <dbReference type="ARBA" id="ARBA00022630"/>
    </source>
</evidence>
<evidence type="ECO:0000313" key="10">
    <source>
        <dbReference type="EMBL" id="KAG0462499.1"/>
    </source>
</evidence>
<dbReference type="AlphaFoldDB" id="A0A835PZ12"/>
<dbReference type="GO" id="GO:0009851">
    <property type="term" value="P:auxin biosynthetic process"/>
    <property type="evidence" value="ECO:0007669"/>
    <property type="project" value="UniProtKB-ARBA"/>
</dbReference>
<evidence type="ECO:0000256" key="5">
    <source>
        <dbReference type="ARBA" id="ARBA00022857"/>
    </source>
</evidence>
<dbReference type="Gene3D" id="3.50.50.60">
    <property type="entry name" value="FAD/NAD(P)-binding domain"/>
    <property type="match status" value="1"/>
</dbReference>
<evidence type="ECO:0000256" key="6">
    <source>
        <dbReference type="ARBA" id="ARBA00023002"/>
    </source>
</evidence>
<comment type="caution">
    <text evidence="10">The sequence shown here is derived from an EMBL/GenBank/DDBJ whole genome shotgun (WGS) entry which is preliminary data.</text>
</comment>
<evidence type="ECO:0000256" key="9">
    <source>
        <dbReference type="RuleBase" id="RU361177"/>
    </source>
</evidence>
<dbReference type="PANTHER" id="PTHR43539">
    <property type="entry name" value="FLAVIN-BINDING MONOOXYGENASE-LIKE PROTEIN (AFU_ORTHOLOGUE AFUA_4G09220)"/>
    <property type="match status" value="1"/>
</dbReference>
<evidence type="ECO:0000256" key="7">
    <source>
        <dbReference type="ARBA" id="ARBA00023033"/>
    </source>
</evidence>
<dbReference type="GO" id="GO:0103075">
    <property type="term" value="F:indole-3-pyruvate monooxygenase activity"/>
    <property type="evidence" value="ECO:0007669"/>
    <property type="project" value="UniProtKB-EC"/>
</dbReference>
<name>A0A835PZ12_VANPL</name>
<proteinExistence type="inferred from homology"/>
<accession>A0A835PZ12</accession>
<dbReference type="FunFam" id="3.50.50.60:FF:000100">
    <property type="entry name" value="Flavin-containing monooxygenase"/>
    <property type="match status" value="1"/>
</dbReference>
<dbReference type="GO" id="GO:0050661">
    <property type="term" value="F:NADP binding"/>
    <property type="evidence" value="ECO:0007669"/>
    <property type="project" value="InterPro"/>
</dbReference>
<dbReference type="PRINTS" id="PR00368">
    <property type="entry name" value="FADPNR"/>
</dbReference>
<dbReference type="OrthoDB" id="66881at2759"/>
<dbReference type="SUPFAM" id="SSF51905">
    <property type="entry name" value="FAD/NAD(P)-binding domain"/>
    <property type="match status" value="2"/>
</dbReference>
<comment type="catalytic activity">
    <reaction evidence="8">
        <text>indole-3-pyruvate + NADPH + O2 + H(+) = (indol-3-yl)acetate + CO2 + NADP(+) + H2O</text>
        <dbReference type="Rhea" id="RHEA:34331"/>
        <dbReference type="ChEBI" id="CHEBI:15377"/>
        <dbReference type="ChEBI" id="CHEBI:15378"/>
        <dbReference type="ChEBI" id="CHEBI:15379"/>
        <dbReference type="ChEBI" id="CHEBI:16526"/>
        <dbReference type="ChEBI" id="CHEBI:17640"/>
        <dbReference type="ChEBI" id="CHEBI:30854"/>
        <dbReference type="ChEBI" id="CHEBI:57783"/>
        <dbReference type="ChEBI" id="CHEBI:58349"/>
        <dbReference type="EC" id="1.14.13.168"/>
    </reaction>
</comment>
<comment type="similarity">
    <text evidence="2 9">Belongs to the FMO family.</text>
</comment>
<dbReference type="PANTHER" id="PTHR43539:SF56">
    <property type="entry name" value="EXPRESSED PROTEIN"/>
    <property type="match status" value="1"/>
</dbReference>
<dbReference type="InterPro" id="IPR036188">
    <property type="entry name" value="FAD/NAD-bd_sf"/>
</dbReference>
<dbReference type="GO" id="GO:0050660">
    <property type="term" value="F:flavin adenine dinucleotide binding"/>
    <property type="evidence" value="ECO:0007669"/>
    <property type="project" value="InterPro"/>
</dbReference>
<dbReference type="PRINTS" id="PR00469">
    <property type="entry name" value="PNDRDTASEII"/>
</dbReference>
<dbReference type="EMBL" id="JADCNM010000011">
    <property type="protein sequence ID" value="KAG0462499.1"/>
    <property type="molecule type" value="Genomic_DNA"/>
</dbReference>
<dbReference type="GO" id="GO:0004499">
    <property type="term" value="F:N,N-dimethylaniline monooxygenase activity"/>
    <property type="evidence" value="ECO:0007669"/>
    <property type="project" value="InterPro"/>
</dbReference>
<keyword evidence="5" id="KW-0521">NADP</keyword>
<comment type="cofactor">
    <cofactor evidence="1 9">
        <name>FAD</name>
        <dbReference type="ChEBI" id="CHEBI:57692"/>
    </cofactor>
</comment>
<organism evidence="10 11">
    <name type="scientific">Vanilla planifolia</name>
    <name type="common">Vanilla</name>
    <dbReference type="NCBI Taxonomy" id="51239"/>
    <lineage>
        <taxon>Eukaryota</taxon>
        <taxon>Viridiplantae</taxon>
        <taxon>Streptophyta</taxon>
        <taxon>Embryophyta</taxon>
        <taxon>Tracheophyta</taxon>
        <taxon>Spermatophyta</taxon>
        <taxon>Magnoliopsida</taxon>
        <taxon>Liliopsida</taxon>
        <taxon>Asparagales</taxon>
        <taxon>Orchidaceae</taxon>
        <taxon>Vanilloideae</taxon>
        <taxon>Vanilleae</taxon>
        <taxon>Vanilla</taxon>
    </lineage>
</organism>
<gene>
    <name evidence="10" type="ORF">HPP92_020975</name>
</gene>
<evidence type="ECO:0000256" key="2">
    <source>
        <dbReference type="ARBA" id="ARBA00009183"/>
    </source>
</evidence>
<dbReference type="Pfam" id="PF00743">
    <property type="entry name" value="FMO-like"/>
    <property type="match status" value="1"/>
</dbReference>
<dbReference type="Proteomes" id="UP000639772">
    <property type="component" value="Chromosome 11"/>
</dbReference>
<evidence type="ECO:0000313" key="11">
    <source>
        <dbReference type="Proteomes" id="UP000639772"/>
    </source>
</evidence>
<dbReference type="InterPro" id="IPR020946">
    <property type="entry name" value="Flavin_mOase-like"/>
</dbReference>